<evidence type="ECO:0000313" key="7">
    <source>
        <dbReference type="Proteomes" id="UP001281410"/>
    </source>
</evidence>
<evidence type="ECO:0000256" key="4">
    <source>
        <dbReference type="PROSITE-ProRule" id="PRU00325"/>
    </source>
</evidence>
<dbReference type="Proteomes" id="UP001281410">
    <property type="component" value="Unassembled WGS sequence"/>
</dbReference>
<dbReference type="Pfam" id="PF04434">
    <property type="entry name" value="SWIM"/>
    <property type="match status" value="1"/>
</dbReference>
<sequence length="116" mass="13569">MVQFSEKWAEADRLNDTITPYVRGNLTMNEKEARKLQVIHGRGSWYETGVKILVNLDDATCDCGMWQMNGLPCMHAIAVYMNNKEFPHNRVHWFYSNEAWKLTYKGVINLILDESR</sequence>
<keyword evidence="7" id="KW-1185">Reference proteome</keyword>
<dbReference type="PANTHER" id="PTHR31973:SF187">
    <property type="entry name" value="MUTATOR TRANSPOSASE MUDRA PROTEIN"/>
    <property type="match status" value="1"/>
</dbReference>
<keyword evidence="3" id="KW-0862">Zinc</keyword>
<dbReference type="PANTHER" id="PTHR31973">
    <property type="entry name" value="POLYPROTEIN, PUTATIVE-RELATED"/>
    <property type="match status" value="1"/>
</dbReference>
<protein>
    <recommendedName>
        <fullName evidence="5">SWIM-type domain-containing protein</fullName>
    </recommendedName>
</protein>
<dbReference type="EMBL" id="JANJYJ010000004">
    <property type="protein sequence ID" value="KAK3217986.1"/>
    <property type="molecule type" value="Genomic_DNA"/>
</dbReference>
<organism evidence="6 7">
    <name type="scientific">Dipteronia sinensis</name>
    <dbReference type="NCBI Taxonomy" id="43782"/>
    <lineage>
        <taxon>Eukaryota</taxon>
        <taxon>Viridiplantae</taxon>
        <taxon>Streptophyta</taxon>
        <taxon>Embryophyta</taxon>
        <taxon>Tracheophyta</taxon>
        <taxon>Spermatophyta</taxon>
        <taxon>Magnoliopsida</taxon>
        <taxon>eudicotyledons</taxon>
        <taxon>Gunneridae</taxon>
        <taxon>Pentapetalae</taxon>
        <taxon>rosids</taxon>
        <taxon>malvids</taxon>
        <taxon>Sapindales</taxon>
        <taxon>Sapindaceae</taxon>
        <taxon>Hippocastanoideae</taxon>
        <taxon>Acereae</taxon>
        <taxon>Dipteronia</taxon>
    </lineage>
</organism>
<accession>A0AAE0E7K3</accession>
<evidence type="ECO:0000256" key="2">
    <source>
        <dbReference type="ARBA" id="ARBA00022771"/>
    </source>
</evidence>
<dbReference type="InterPro" id="IPR006564">
    <property type="entry name" value="Znf_PMZ"/>
</dbReference>
<evidence type="ECO:0000256" key="1">
    <source>
        <dbReference type="ARBA" id="ARBA00022723"/>
    </source>
</evidence>
<dbReference type="AlphaFoldDB" id="A0AAE0E7K3"/>
<keyword evidence="1" id="KW-0479">Metal-binding</keyword>
<dbReference type="GO" id="GO:0008270">
    <property type="term" value="F:zinc ion binding"/>
    <property type="evidence" value="ECO:0007669"/>
    <property type="project" value="UniProtKB-KW"/>
</dbReference>
<proteinExistence type="predicted"/>
<dbReference type="PROSITE" id="PS50966">
    <property type="entry name" value="ZF_SWIM"/>
    <property type="match status" value="1"/>
</dbReference>
<dbReference type="SMART" id="SM00575">
    <property type="entry name" value="ZnF_PMZ"/>
    <property type="match status" value="1"/>
</dbReference>
<reference evidence="6" key="1">
    <citation type="journal article" date="2023" name="Plant J.">
        <title>Genome sequences and population genomics provide insights into the demographic history, inbreeding, and mutation load of two 'living fossil' tree species of Dipteronia.</title>
        <authorList>
            <person name="Feng Y."/>
            <person name="Comes H.P."/>
            <person name="Chen J."/>
            <person name="Zhu S."/>
            <person name="Lu R."/>
            <person name="Zhang X."/>
            <person name="Li P."/>
            <person name="Qiu J."/>
            <person name="Olsen K.M."/>
            <person name="Qiu Y."/>
        </authorList>
    </citation>
    <scope>NUCLEOTIDE SEQUENCE</scope>
    <source>
        <strain evidence="6">NBL</strain>
    </source>
</reference>
<comment type="caution">
    <text evidence="6">The sequence shown here is derived from an EMBL/GenBank/DDBJ whole genome shotgun (WGS) entry which is preliminary data.</text>
</comment>
<name>A0AAE0E7K3_9ROSI</name>
<keyword evidence="2 4" id="KW-0863">Zinc-finger</keyword>
<feature type="domain" description="SWIM-type" evidence="5">
    <location>
        <begin position="50"/>
        <end position="84"/>
    </location>
</feature>
<gene>
    <name evidence="6" type="ORF">Dsin_011956</name>
</gene>
<dbReference type="InterPro" id="IPR007527">
    <property type="entry name" value="Znf_SWIM"/>
</dbReference>
<evidence type="ECO:0000256" key="3">
    <source>
        <dbReference type="ARBA" id="ARBA00022833"/>
    </source>
</evidence>
<evidence type="ECO:0000313" key="6">
    <source>
        <dbReference type="EMBL" id="KAK3217986.1"/>
    </source>
</evidence>
<evidence type="ECO:0000259" key="5">
    <source>
        <dbReference type="PROSITE" id="PS50966"/>
    </source>
</evidence>